<dbReference type="GO" id="GO:0008360">
    <property type="term" value="P:regulation of cell shape"/>
    <property type="evidence" value="ECO:0007669"/>
    <property type="project" value="UniProtKB-UniRule"/>
</dbReference>
<evidence type="ECO:0000256" key="4">
    <source>
        <dbReference type="ARBA" id="ARBA00022984"/>
    </source>
</evidence>
<evidence type="ECO:0000256" key="6">
    <source>
        <dbReference type="PROSITE-ProRule" id="PRU01373"/>
    </source>
</evidence>
<dbReference type="GO" id="GO:0071555">
    <property type="term" value="P:cell wall organization"/>
    <property type="evidence" value="ECO:0007669"/>
    <property type="project" value="UniProtKB-UniRule"/>
</dbReference>
<evidence type="ECO:0000313" key="9">
    <source>
        <dbReference type="EMBL" id="BAC72678.1"/>
    </source>
</evidence>
<dbReference type="PANTHER" id="PTHR30582">
    <property type="entry name" value="L,D-TRANSPEPTIDASE"/>
    <property type="match status" value="1"/>
</dbReference>
<dbReference type="Proteomes" id="UP000000428">
    <property type="component" value="Chromosome"/>
</dbReference>
<dbReference type="PANTHER" id="PTHR30582:SF33">
    <property type="entry name" value="EXPORTED PROTEIN"/>
    <property type="match status" value="1"/>
</dbReference>
<dbReference type="PROSITE" id="PS52029">
    <property type="entry name" value="LD_TPASE"/>
    <property type="match status" value="1"/>
</dbReference>
<dbReference type="InterPro" id="IPR005490">
    <property type="entry name" value="LD_TPept_cat_dom"/>
</dbReference>
<gene>
    <name evidence="9" type="ORF">SAVERM_4966</name>
</gene>
<organism evidence="9 10">
    <name type="scientific">Streptomyces avermitilis (strain ATCC 31267 / DSM 46492 / JCM 5070 / NBRC 14893 / NCIMB 12804 / NRRL 8165 / MA-4680)</name>
    <dbReference type="NCBI Taxonomy" id="227882"/>
    <lineage>
        <taxon>Bacteria</taxon>
        <taxon>Bacillati</taxon>
        <taxon>Actinomycetota</taxon>
        <taxon>Actinomycetes</taxon>
        <taxon>Kitasatosporales</taxon>
        <taxon>Streptomycetaceae</taxon>
        <taxon>Streptomyces</taxon>
    </lineage>
</organism>
<keyword evidence="5 6" id="KW-0961">Cell wall biogenesis/degradation</keyword>
<dbReference type="Gene3D" id="2.40.440.10">
    <property type="entry name" value="L,D-transpeptidase catalytic domain-like"/>
    <property type="match status" value="1"/>
</dbReference>
<evidence type="ECO:0000256" key="3">
    <source>
        <dbReference type="ARBA" id="ARBA00022960"/>
    </source>
</evidence>
<dbReference type="GO" id="GO:0005576">
    <property type="term" value="C:extracellular region"/>
    <property type="evidence" value="ECO:0007669"/>
    <property type="project" value="TreeGrafter"/>
</dbReference>
<keyword evidence="3 6" id="KW-0133">Cell shape</keyword>
<dbReference type="AlphaFoldDB" id="Q82DL0"/>
<dbReference type="eggNOG" id="COG3409">
    <property type="taxonomic scope" value="Bacteria"/>
</dbReference>
<dbReference type="SUPFAM" id="SSF141523">
    <property type="entry name" value="L,D-transpeptidase catalytic domain-like"/>
    <property type="match status" value="1"/>
</dbReference>
<evidence type="ECO:0000313" key="10">
    <source>
        <dbReference type="Proteomes" id="UP000000428"/>
    </source>
</evidence>
<keyword evidence="2" id="KW-0808">Transferase</keyword>
<dbReference type="GO" id="GO:0071972">
    <property type="term" value="F:peptidoglycan L,D-transpeptidase activity"/>
    <property type="evidence" value="ECO:0007669"/>
    <property type="project" value="TreeGrafter"/>
</dbReference>
<protein>
    <recommendedName>
        <fullName evidence="8">L,D-TPase catalytic domain-containing protein</fullName>
    </recommendedName>
</protein>
<evidence type="ECO:0000256" key="1">
    <source>
        <dbReference type="ARBA" id="ARBA00004752"/>
    </source>
</evidence>
<dbReference type="CDD" id="cd16913">
    <property type="entry name" value="YkuD_like"/>
    <property type="match status" value="1"/>
</dbReference>
<proteinExistence type="predicted"/>
<dbReference type="EMBL" id="BA000030">
    <property type="protein sequence ID" value="BAC72678.1"/>
    <property type="molecule type" value="Genomic_DNA"/>
</dbReference>
<keyword evidence="10" id="KW-1185">Reference proteome</keyword>
<keyword evidence="4 6" id="KW-0573">Peptidoglycan synthesis</keyword>
<feature type="domain" description="L,D-TPase catalytic" evidence="8">
    <location>
        <begin position="288"/>
        <end position="399"/>
    </location>
</feature>
<comment type="pathway">
    <text evidence="1 6">Cell wall biogenesis; peptidoglycan biosynthesis.</text>
</comment>
<feature type="active site" description="Nucleophile" evidence="6">
    <location>
        <position position="375"/>
    </location>
</feature>
<dbReference type="GO" id="GO:0018104">
    <property type="term" value="P:peptidoglycan-protein cross-linking"/>
    <property type="evidence" value="ECO:0007669"/>
    <property type="project" value="TreeGrafter"/>
</dbReference>
<accession>Q82DL0</accession>
<name>Q82DL0_STRAW</name>
<dbReference type="HOGENOM" id="CLU_056729_0_0_11"/>
<dbReference type="InterPro" id="IPR038063">
    <property type="entry name" value="Transpep_catalytic_dom"/>
</dbReference>
<reference evidence="9 10" key="1">
    <citation type="journal article" date="2001" name="Proc. Natl. Acad. Sci. U.S.A.">
        <title>Genome sequence of an industrial microorganism Streptomyces avermitilis: deducing the ability of producing secondary metabolites.</title>
        <authorList>
            <person name="Omura S."/>
            <person name="Ikeda H."/>
            <person name="Ishikawa J."/>
            <person name="Hanamoto A."/>
            <person name="Takahashi C."/>
            <person name="Shinose M."/>
            <person name="Takahashi Y."/>
            <person name="Horikawa H."/>
            <person name="Nakazawa H."/>
            <person name="Osonoe T."/>
            <person name="Kikuchi H."/>
            <person name="Shiba T."/>
            <person name="Sakaki Y."/>
            <person name="Hattori M."/>
        </authorList>
    </citation>
    <scope>NUCLEOTIDE SEQUENCE [LARGE SCALE GENOMIC DNA]</scope>
    <source>
        <strain evidence="10">ATCC 31267 / DSM 46492 / JCM 5070 / NBRC 14893 / NCIMB 12804 / NRRL 8165 / MA-4680</strain>
    </source>
</reference>
<reference evidence="9 10" key="3">
    <citation type="journal article" date="2014" name="J. Ind. Microbiol. Biotechnol.">
        <title>Genome mining of the Streptomyces avermitilis genome and development of genome-minimized hosts for heterologous expression of biosynthetic gene clusters.</title>
        <authorList>
            <person name="Ikeda H."/>
            <person name="Shin-ya K."/>
            <person name="Omura S."/>
        </authorList>
    </citation>
    <scope>NUCLEOTIDE SEQUENCE [LARGE SCALE GENOMIC DNA]</scope>
    <source>
        <strain evidence="10">ATCC 31267 / DSM 46492 / JCM 5070 / NBRC 14893 / NCIMB 12804 / NRRL 8165 / MA-4680</strain>
    </source>
</reference>
<feature type="compositionally biased region" description="Low complexity" evidence="7">
    <location>
        <begin position="144"/>
        <end position="153"/>
    </location>
</feature>
<evidence type="ECO:0000256" key="7">
    <source>
        <dbReference type="SAM" id="MobiDB-lite"/>
    </source>
</evidence>
<feature type="region of interest" description="Disordered" evidence="7">
    <location>
        <begin position="137"/>
        <end position="171"/>
    </location>
</feature>
<reference evidence="9 10" key="2">
    <citation type="journal article" date="2003" name="Nat. Biotechnol.">
        <title>Complete genome sequence and comparative analysis of the industrial microorganism Streptomyces avermitilis.</title>
        <authorList>
            <person name="Ikeda H."/>
            <person name="Ishikawa J."/>
            <person name="Hanamoto A."/>
            <person name="Shinose M."/>
            <person name="Kikuchi H."/>
            <person name="Shiba T."/>
            <person name="Sakaki Y."/>
            <person name="Hattori M."/>
            <person name="Omura S."/>
        </authorList>
    </citation>
    <scope>NUCLEOTIDE SEQUENCE [LARGE SCALE GENOMIC DNA]</scope>
    <source>
        <strain evidence="10">ATCC 31267 / DSM 46492 / JCM 5070 / NBRC 14893 / NCIMB 12804 / NRRL 8165 / MA-4680</strain>
    </source>
</reference>
<dbReference type="GO" id="GO:0016740">
    <property type="term" value="F:transferase activity"/>
    <property type="evidence" value="ECO:0007669"/>
    <property type="project" value="UniProtKB-KW"/>
</dbReference>
<dbReference type="Pfam" id="PF03734">
    <property type="entry name" value="YkuD"/>
    <property type="match status" value="1"/>
</dbReference>
<evidence type="ECO:0000259" key="8">
    <source>
        <dbReference type="PROSITE" id="PS52029"/>
    </source>
</evidence>
<dbReference type="KEGG" id="sma:SAVERM_4966"/>
<dbReference type="eggNOG" id="COG1376">
    <property type="taxonomic scope" value="Bacteria"/>
</dbReference>
<evidence type="ECO:0000256" key="2">
    <source>
        <dbReference type="ARBA" id="ARBA00022679"/>
    </source>
</evidence>
<dbReference type="InterPro" id="IPR050979">
    <property type="entry name" value="LD-transpeptidase"/>
</dbReference>
<evidence type="ECO:0000256" key="5">
    <source>
        <dbReference type="ARBA" id="ARBA00023316"/>
    </source>
</evidence>
<dbReference type="UniPathway" id="UPA00219"/>
<sequence length="405" mass="43349">MPLSGRPERGLSGRRAAWPAVAVPAGPYVRGWAGGCGGGRAVRAGPCRACGAVPCVWPTRRPGRTYLAAQVAGSGVRRGVRLRMGDIAARLPPAPRPAAFADCMISTRMACRGAAGLLAVATALPALTACGAVAQPPPPPAPGPGSELAALVPGVPPGPQQPWQVDTPDQALPPQVYTPHAEEDAGEPRDAARGADALVEYVPLGDAVAQQACSKRTGPYQRQVERWLKLKVDGKQSGADCVAVRAFQTRYKIKPAIGYAGPVTWAHMQLLSARKNPNAAGKCPVRTYRVACVDLARQLTWVQKGQKVVYGPVPMRSGRAGYRTRTGWFTVYWKHKNHVSTIYNTPMPYSQFFSGGQAFHAVYGDIYNPNGSWGCVNLRLADARTLWGVLKKNDRVYVWGRRAGT</sequence>
<feature type="active site" description="Proton donor/acceptor" evidence="6">
    <location>
        <position position="360"/>
    </location>
</feature>